<evidence type="ECO:0000313" key="1">
    <source>
        <dbReference type="EMBL" id="KLO25915.1"/>
    </source>
</evidence>
<name>A0ABR5FA43_9MYCO</name>
<keyword evidence="2" id="KW-1185">Reference proteome</keyword>
<reference evidence="1 2" key="1">
    <citation type="submission" date="2015-05" db="EMBL/GenBank/DDBJ databases">
        <title>Genome sequence of Mycobacterium heraklionense Davo strain.</title>
        <authorList>
            <person name="Greninger A.L."/>
            <person name="Cunningham G."/>
            <person name="Miller S."/>
        </authorList>
    </citation>
    <scope>NUCLEOTIDE SEQUENCE [LARGE SCALE GENOMIC DNA]</scope>
    <source>
        <strain evidence="1 2">Davo</strain>
    </source>
</reference>
<dbReference type="RefSeq" id="WP_047321253.1">
    <property type="nucleotide sequence ID" value="NZ_LDPO01000027.1"/>
</dbReference>
<protein>
    <submittedName>
        <fullName evidence="1">Uncharacterized protein</fullName>
    </submittedName>
</protein>
<dbReference type="EMBL" id="LDPO01000027">
    <property type="protein sequence ID" value="KLO25915.1"/>
    <property type="molecule type" value="Genomic_DNA"/>
</dbReference>
<comment type="caution">
    <text evidence="1">The sequence shown here is derived from an EMBL/GenBank/DDBJ whole genome shotgun (WGS) entry which is preliminary data.</text>
</comment>
<sequence length="63" mass="6992">MSWQTIYDPDIDTVHVTPVADLIDHPLTADCACKPACEPVEHEDGSVGWLYVHRSADGREQAE</sequence>
<evidence type="ECO:0000313" key="2">
    <source>
        <dbReference type="Proteomes" id="UP000036464"/>
    </source>
</evidence>
<gene>
    <name evidence="1" type="ORF">ABW16_21660</name>
</gene>
<organism evidence="1 2">
    <name type="scientific">Mycolicibacter heraklionensis</name>
    <dbReference type="NCBI Taxonomy" id="512402"/>
    <lineage>
        <taxon>Bacteria</taxon>
        <taxon>Bacillati</taxon>
        <taxon>Actinomycetota</taxon>
        <taxon>Actinomycetes</taxon>
        <taxon>Mycobacteriales</taxon>
        <taxon>Mycobacteriaceae</taxon>
        <taxon>Mycolicibacter</taxon>
    </lineage>
</organism>
<accession>A0ABR5FA43</accession>
<proteinExistence type="predicted"/>
<dbReference type="InterPro" id="IPR027310">
    <property type="entry name" value="Profilin_CS"/>
</dbReference>
<dbReference type="PROSITE" id="PS00414">
    <property type="entry name" value="PROFILIN"/>
    <property type="match status" value="1"/>
</dbReference>
<dbReference type="Proteomes" id="UP000036464">
    <property type="component" value="Unassembled WGS sequence"/>
</dbReference>